<proteinExistence type="predicted"/>
<reference evidence="1 2" key="1">
    <citation type="submission" date="2007-03" db="EMBL/GenBank/DDBJ databases">
        <authorList>
            <person name="Fulton L."/>
            <person name="Clifton S."/>
            <person name="Fulton B."/>
            <person name="Xu J."/>
            <person name="Minx P."/>
            <person name="Pepin K.H."/>
            <person name="Johnson M."/>
            <person name="Thiruvilangam P."/>
            <person name="Bhonagiri V."/>
            <person name="Nash W.E."/>
            <person name="Mardis E.R."/>
            <person name="Wilson R.K."/>
        </authorList>
    </citation>
    <scope>NUCLEOTIDE SEQUENCE [LARGE SCALE GENOMIC DNA]</scope>
    <source>
        <strain evidence="2">ATCC 8483 / DSM 1896 / JCM 5824 / BCRC 10623 / CCUG 4943 / NCTC 11153</strain>
    </source>
</reference>
<reference evidence="2" key="2">
    <citation type="submission" date="2007-04" db="EMBL/GenBank/DDBJ databases">
        <title>Draft genome sequence of Bacteroides ovatus (ATCC 8483).</title>
        <authorList>
            <person name="Sudarsanam P."/>
            <person name="Ley R."/>
            <person name="Guruge J."/>
            <person name="Turnbaugh P.J."/>
            <person name="Mahowald M."/>
            <person name="Liep D."/>
            <person name="Gordon J."/>
        </authorList>
    </citation>
    <scope>NUCLEOTIDE SEQUENCE [LARGE SCALE GENOMIC DNA]</scope>
    <source>
        <strain evidence="2">ATCC 8483 / DSM 1896 / JCM 5824 / BCRC 10623 / CCUG 4943 / NCTC 11153</strain>
    </source>
</reference>
<accession>A0AAN3D900</accession>
<dbReference type="Proteomes" id="UP000005475">
    <property type="component" value="Unassembled WGS sequence"/>
</dbReference>
<evidence type="ECO:0000313" key="1">
    <source>
        <dbReference type="EMBL" id="EDO11315.1"/>
    </source>
</evidence>
<gene>
    <name evidence="1" type="ORF">BACOVA_03218</name>
</gene>
<dbReference type="EMBL" id="AAXF02000050">
    <property type="protein sequence ID" value="EDO11315.1"/>
    <property type="molecule type" value="Genomic_DNA"/>
</dbReference>
<organism evidence="1 2">
    <name type="scientific">Bacteroides ovatus (strain ATCC 8483 / DSM 1896 / JCM 5824 / BCRC 10623 / CCUG 4943 / NCTC 11153)</name>
    <dbReference type="NCBI Taxonomy" id="411476"/>
    <lineage>
        <taxon>Bacteria</taxon>
        <taxon>Pseudomonadati</taxon>
        <taxon>Bacteroidota</taxon>
        <taxon>Bacteroidia</taxon>
        <taxon>Bacteroidales</taxon>
        <taxon>Bacteroidaceae</taxon>
        <taxon>Bacteroides</taxon>
    </lineage>
</organism>
<evidence type="ECO:0000313" key="2">
    <source>
        <dbReference type="Proteomes" id="UP000005475"/>
    </source>
</evidence>
<protein>
    <submittedName>
        <fullName evidence="1">Uncharacterized protein</fullName>
    </submittedName>
</protein>
<sequence>MRAEVLLPAKIHYPAFIRKFSKHYFYKIKSCGVANKSSEICLGEEHVVSLYGCSAAFLLLEIIIKKDENNISQRRWQGKNLTDVENGAPFGADENGSQGAARLKDEGSLAVYSSGKFD</sequence>
<name>A0AAN3D900_BACO1</name>
<comment type="caution">
    <text evidence="1">The sequence shown here is derived from an EMBL/GenBank/DDBJ whole genome shotgun (WGS) entry which is preliminary data.</text>
</comment>
<dbReference type="AlphaFoldDB" id="A0AAN3D900"/>